<name>A0A2Z6I8Y9_9BURK</name>
<feature type="chain" id="PRO_5016454470" evidence="2">
    <location>
        <begin position="26"/>
        <end position="140"/>
    </location>
</feature>
<keyword evidence="2" id="KW-0732">Signal</keyword>
<organism evidence="3 4">
    <name type="scientific">Sutterella megalosphaeroides</name>
    <dbReference type="NCBI Taxonomy" id="2494234"/>
    <lineage>
        <taxon>Bacteria</taxon>
        <taxon>Pseudomonadati</taxon>
        <taxon>Pseudomonadota</taxon>
        <taxon>Betaproteobacteria</taxon>
        <taxon>Burkholderiales</taxon>
        <taxon>Sutterellaceae</taxon>
        <taxon>Sutterella</taxon>
    </lineage>
</organism>
<dbReference type="OrthoDB" id="5397649at2"/>
<reference evidence="3 4" key="1">
    <citation type="journal article" date="2018" name="Int. J. Syst. Evol. Microbiol.">
        <title>Mesosutterella multiformis gen. nov., sp. nov., a member of the family Sutterellaceae and Sutterella megalosphaeroides sp. nov., isolated from human faeces.</title>
        <authorList>
            <person name="Sakamoto M."/>
            <person name="Ikeyama N."/>
            <person name="Kunihiro T."/>
            <person name="Iino T."/>
            <person name="Yuki M."/>
            <person name="Ohkuma M."/>
        </authorList>
    </citation>
    <scope>NUCLEOTIDE SEQUENCE [LARGE SCALE GENOMIC DNA]</scope>
    <source>
        <strain evidence="3 4">6FBBBH3</strain>
    </source>
</reference>
<feature type="region of interest" description="Disordered" evidence="1">
    <location>
        <begin position="26"/>
        <end position="46"/>
    </location>
</feature>
<dbReference type="Proteomes" id="UP000271003">
    <property type="component" value="Chromosome"/>
</dbReference>
<dbReference type="RefSeq" id="WP_120176469.1">
    <property type="nucleotide sequence ID" value="NZ_AP018786.1"/>
</dbReference>
<proteinExistence type="predicted"/>
<dbReference type="AlphaFoldDB" id="A0A2Z6I8Y9"/>
<evidence type="ECO:0000313" key="3">
    <source>
        <dbReference type="EMBL" id="BBF22792.1"/>
    </source>
</evidence>
<sequence length="140" mass="15150">MRKPTIALMLAASALALALSAPAGARPPFPPHGHRPPPAFHRPPPPPVHYRVHHDHDYWVAPLLVGGALLGTQLYLDSRREPEVVVVPQTTVPAAPPVPQVYTWYWCESEGAYYPSVPACPLGWTPVTGTSPTQPPAPPR</sequence>
<accession>A0A2Z6I8Y9</accession>
<evidence type="ECO:0000256" key="2">
    <source>
        <dbReference type="SAM" id="SignalP"/>
    </source>
</evidence>
<dbReference type="KEGG" id="sutt:SUTMEG_06830"/>
<evidence type="ECO:0000256" key="1">
    <source>
        <dbReference type="SAM" id="MobiDB-lite"/>
    </source>
</evidence>
<dbReference type="EMBL" id="AP018786">
    <property type="protein sequence ID" value="BBF22792.1"/>
    <property type="molecule type" value="Genomic_DNA"/>
</dbReference>
<evidence type="ECO:0000313" key="4">
    <source>
        <dbReference type="Proteomes" id="UP000271003"/>
    </source>
</evidence>
<protein>
    <submittedName>
        <fullName evidence="3">Uncharacterized protein</fullName>
    </submittedName>
</protein>
<feature type="signal peptide" evidence="2">
    <location>
        <begin position="1"/>
        <end position="25"/>
    </location>
</feature>
<keyword evidence="4" id="KW-1185">Reference proteome</keyword>
<gene>
    <name evidence="3" type="ORF">SUTMEG_06830</name>
</gene>